<evidence type="ECO:0000256" key="1">
    <source>
        <dbReference type="SAM" id="SignalP"/>
    </source>
</evidence>
<feature type="signal peptide" evidence="1">
    <location>
        <begin position="1"/>
        <end position="23"/>
    </location>
</feature>
<accession>A0AAN8U3S8</accession>
<dbReference type="EMBL" id="JBANQN010000002">
    <property type="protein sequence ID" value="KAK6797834.1"/>
    <property type="molecule type" value="Genomic_DNA"/>
</dbReference>
<sequence>MAMSKASFTLFSLVFVIFLSIECKTNQDCVVYCNVPISRGTGICLGG</sequence>
<name>A0AAN8U3S8_SOLBU</name>
<evidence type="ECO:0000313" key="3">
    <source>
        <dbReference type="Proteomes" id="UP001371456"/>
    </source>
</evidence>
<organism evidence="2 3">
    <name type="scientific">Solanum bulbocastanum</name>
    <name type="common">Wild potato</name>
    <dbReference type="NCBI Taxonomy" id="147425"/>
    <lineage>
        <taxon>Eukaryota</taxon>
        <taxon>Viridiplantae</taxon>
        <taxon>Streptophyta</taxon>
        <taxon>Embryophyta</taxon>
        <taxon>Tracheophyta</taxon>
        <taxon>Spermatophyta</taxon>
        <taxon>Magnoliopsida</taxon>
        <taxon>eudicotyledons</taxon>
        <taxon>Gunneridae</taxon>
        <taxon>Pentapetalae</taxon>
        <taxon>asterids</taxon>
        <taxon>lamiids</taxon>
        <taxon>Solanales</taxon>
        <taxon>Solanaceae</taxon>
        <taxon>Solanoideae</taxon>
        <taxon>Solaneae</taxon>
        <taxon>Solanum</taxon>
    </lineage>
</organism>
<gene>
    <name evidence="2" type="ORF">RDI58_005536</name>
</gene>
<keyword evidence="3" id="KW-1185">Reference proteome</keyword>
<protein>
    <submittedName>
        <fullName evidence="2">Uncharacterized protein</fullName>
    </submittedName>
</protein>
<keyword evidence="1" id="KW-0732">Signal</keyword>
<evidence type="ECO:0000313" key="2">
    <source>
        <dbReference type="EMBL" id="KAK6797834.1"/>
    </source>
</evidence>
<comment type="caution">
    <text evidence="2">The sequence shown here is derived from an EMBL/GenBank/DDBJ whole genome shotgun (WGS) entry which is preliminary data.</text>
</comment>
<dbReference type="Proteomes" id="UP001371456">
    <property type="component" value="Unassembled WGS sequence"/>
</dbReference>
<proteinExistence type="predicted"/>
<dbReference type="AlphaFoldDB" id="A0AAN8U3S8"/>
<feature type="chain" id="PRO_5042966194" evidence="1">
    <location>
        <begin position="24"/>
        <end position="47"/>
    </location>
</feature>
<reference evidence="2 3" key="1">
    <citation type="submission" date="2024-02" db="EMBL/GenBank/DDBJ databases">
        <title>de novo genome assembly of Solanum bulbocastanum strain 11H21.</title>
        <authorList>
            <person name="Hosaka A.J."/>
        </authorList>
    </citation>
    <scope>NUCLEOTIDE SEQUENCE [LARGE SCALE GENOMIC DNA]</scope>
    <source>
        <tissue evidence="2">Young leaves</tissue>
    </source>
</reference>